<evidence type="ECO:0000256" key="2">
    <source>
        <dbReference type="ARBA" id="ARBA00010581"/>
    </source>
</evidence>
<comment type="similarity">
    <text evidence="2">Belongs to the cytochrome c oxidase subunit 3 family.</text>
</comment>
<reference evidence="11" key="1">
    <citation type="submission" date="2016-10" db="EMBL/GenBank/DDBJ databases">
        <authorList>
            <person name="de Groot N.N."/>
        </authorList>
    </citation>
    <scope>NUCLEOTIDE SEQUENCE</scope>
</reference>
<dbReference type="InterPro" id="IPR024791">
    <property type="entry name" value="Cyt_c/ubiquinol_Oxase_su3"/>
</dbReference>
<feature type="domain" description="Heme-copper oxidase subunit III family profile" evidence="10">
    <location>
        <begin position="3"/>
        <end position="311"/>
    </location>
</feature>
<name>A0A1W1E3Q1_9ZZZZ</name>
<protein>
    <recommendedName>
        <fullName evidence="3">cytochrome-c oxidase</fullName>
        <ecNumber evidence="3">7.1.1.9</ecNumber>
    </recommendedName>
    <alternativeName>
        <fullName evidence="8">Cytochrome c oxidase polypeptide III</fullName>
    </alternativeName>
</protein>
<dbReference type="InterPro" id="IPR013833">
    <property type="entry name" value="Cyt_c_oxidase_su3_a-hlx"/>
</dbReference>
<evidence type="ECO:0000256" key="7">
    <source>
        <dbReference type="ARBA" id="ARBA00023136"/>
    </source>
</evidence>
<dbReference type="Gene3D" id="1.20.120.80">
    <property type="entry name" value="Cytochrome c oxidase, subunit III, four-helix bundle"/>
    <property type="match status" value="1"/>
</dbReference>
<dbReference type="InterPro" id="IPR035973">
    <property type="entry name" value="Cyt_c_oxidase_su3-like_sf"/>
</dbReference>
<feature type="transmembrane region" description="Helical" evidence="9">
    <location>
        <begin position="12"/>
        <end position="31"/>
    </location>
</feature>
<feature type="transmembrane region" description="Helical" evidence="9">
    <location>
        <begin position="248"/>
        <end position="272"/>
    </location>
</feature>
<dbReference type="EMBL" id="FPIA01000065">
    <property type="protein sequence ID" value="SFV88592.1"/>
    <property type="molecule type" value="Genomic_DNA"/>
</dbReference>
<gene>
    <name evidence="11" type="ORF">MNB_SUP05-SYMBIONT-7-681</name>
</gene>
<feature type="transmembrane region" description="Helical" evidence="9">
    <location>
        <begin position="84"/>
        <end position="104"/>
    </location>
</feature>
<dbReference type="GO" id="GO:0016491">
    <property type="term" value="F:oxidoreductase activity"/>
    <property type="evidence" value="ECO:0007669"/>
    <property type="project" value="UniProtKB-KW"/>
</dbReference>
<dbReference type="Gene3D" id="1.10.287.70">
    <property type="match status" value="1"/>
</dbReference>
<evidence type="ECO:0000313" key="11">
    <source>
        <dbReference type="EMBL" id="SFV88592.1"/>
    </source>
</evidence>
<proteinExistence type="inferred from homology"/>
<keyword evidence="4 9" id="KW-0812">Transmembrane</keyword>
<feature type="transmembrane region" description="Helical" evidence="9">
    <location>
        <begin position="43"/>
        <end position="63"/>
    </location>
</feature>
<feature type="transmembrane region" description="Helical" evidence="9">
    <location>
        <begin position="208"/>
        <end position="228"/>
    </location>
</feature>
<dbReference type="GO" id="GO:0016020">
    <property type="term" value="C:membrane"/>
    <property type="evidence" value="ECO:0007669"/>
    <property type="project" value="UniProtKB-SubCell"/>
</dbReference>
<dbReference type="PANTHER" id="PTHR11403:SF7">
    <property type="entry name" value="CYTOCHROME C OXIDASE SUBUNIT 3"/>
    <property type="match status" value="1"/>
</dbReference>
<dbReference type="InterPro" id="IPR000298">
    <property type="entry name" value="Cyt_c_oxidase-like_su3"/>
</dbReference>
<dbReference type="SUPFAM" id="SSF81452">
    <property type="entry name" value="Cytochrome c oxidase subunit III-like"/>
    <property type="match status" value="1"/>
</dbReference>
<evidence type="ECO:0000256" key="3">
    <source>
        <dbReference type="ARBA" id="ARBA00012949"/>
    </source>
</evidence>
<keyword evidence="11" id="KW-0560">Oxidoreductase</keyword>
<organism evidence="11">
    <name type="scientific">hydrothermal vent metagenome</name>
    <dbReference type="NCBI Taxonomy" id="652676"/>
    <lineage>
        <taxon>unclassified sequences</taxon>
        <taxon>metagenomes</taxon>
        <taxon>ecological metagenomes</taxon>
    </lineage>
</organism>
<evidence type="ECO:0000256" key="4">
    <source>
        <dbReference type="ARBA" id="ARBA00022692"/>
    </source>
</evidence>
<accession>A0A1W1E3Q1</accession>
<dbReference type="AlphaFoldDB" id="A0A1W1E3Q1"/>
<dbReference type="EC" id="7.1.1.9" evidence="3"/>
<dbReference type="InterPro" id="IPR033945">
    <property type="entry name" value="Cyt_c_oxase_su3_dom"/>
</dbReference>
<keyword evidence="5" id="KW-1278">Translocase</keyword>
<dbReference type="GO" id="GO:0019646">
    <property type="term" value="P:aerobic electron transport chain"/>
    <property type="evidence" value="ECO:0007669"/>
    <property type="project" value="InterPro"/>
</dbReference>
<keyword evidence="6 9" id="KW-1133">Transmembrane helix</keyword>
<dbReference type="PROSITE" id="PS50253">
    <property type="entry name" value="COX3"/>
    <property type="match status" value="1"/>
</dbReference>
<feature type="transmembrane region" description="Helical" evidence="9">
    <location>
        <begin position="292"/>
        <end position="310"/>
    </location>
</feature>
<keyword evidence="7 9" id="KW-0472">Membrane</keyword>
<comment type="subcellular location">
    <subcellularLocation>
        <location evidence="1">Membrane</location>
        <topology evidence="1">Multi-pass membrane protein</topology>
    </subcellularLocation>
</comment>
<dbReference type="PANTHER" id="PTHR11403">
    <property type="entry name" value="CYTOCHROME C OXIDASE SUBUNIT III"/>
    <property type="match status" value="1"/>
</dbReference>
<evidence type="ECO:0000256" key="9">
    <source>
        <dbReference type="SAM" id="Phobius"/>
    </source>
</evidence>
<feature type="transmembrane region" description="Helical" evidence="9">
    <location>
        <begin position="176"/>
        <end position="196"/>
    </location>
</feature>
<evidence type="ECO:0000256" key="6">
    <source>
        <dbReference type="ARBA" id="ARBA00022989"/>
    </source>
</evidence>
<dbReference type="CDD" id="cd01665">
    <property type="entry name" value="Cyt_c_Oxidase_III"/>
    <property type="match status" value="1"/>
</dbReference>
<evidence type="ECO:0000256" key="5">
    <source>
        <dbReference type="ARBA" id="ARBA00022967"/>
    </source>
</evidence>
<evidence type="ECO:0000256" key="1">
    <source>
        <dbReference type="ARBA" id="ARBA00004141"/>
    </source>
</evidence>
<evidence type="ECO:0000259" key="10">
    <source>
        <dbReference type="PROSITE" id="PS50253"/>
    </source>
</evidence>
<sequence length="311" mass="34587">MNKEQAYYVPEGTYWPIIGSIGIATLFVGFANQMHGVEWGGSVMALGLAITVFMMFGWFGQVVNESTNGIYNDQVDRSFRWGMSWFIFSEVMFFAAFFGALFYARQLSVPWLGGADNNVFTPDLWNAFSASWHQMAFLAPGSVTDTVLRSGTVMSFPAIPESGLATATPADVVNPWGLPALNTILLLLSGVTLTFAHHALRAGHRQQIIGWLVATIALGSAFLGFQIMEYGHAYQEGLKLTSGIYGSTFYMLTGFHGFHVTVGVIMLTVILYRVQKGHFSAENHFGFEGVAWYWHFVDVVWLGLFVFVYWL</sequence>
<dbReference type="GO" id="GO:0004129">
    <property type="term" value="F:cytochrome-c oxidase activity"/>
    <property type="evidence" value="ECO:0007669"/>
    <property type="project" value="UniProtKB-EC"/>
</dbReference>
<evidence type="ECO:0000256" key="8">
    <source>
        <dbReference type="ARBA" id="ARBA00031625"/>
    </source>
</evidence>
<dbReference type="Pfam" id="PF00510">
    <property type="entry name" value="COX3"/>
    <property type="match status" value="2"/>
</dbReference>